<dbReference type="EMBL" id="ATLV01017006">
    <property type="status" value="NOT_ANNOTATED_CDS"/>
    <property type="molecule type" value="Genomic_DNA"/>
</dbReference>
<evidence type="ECO:0000313" key="3">
    <source>
        <dbReference type="EnsemblMetazoa" id="ASIC009376-PA"/>
    </source>
</evidence>
<reference evidence="2 4" key="1">
    <citation type="journal article" date="2014" name="BMC Genomics">
        <title>Genome sequence of Anopheles sinensis provides insight into genetics basis of mosquito competence for malaria parasites.</title>
        <authorList>
            <person name="Zhou D."/>
            <person name="Zhang D."/>
            <person name="Ding G."/>
            <person name="Shi L."/>
            <person name="Hou Q."/>
            <person name="Ye Y."/>
            <person name="Xu Y."/>
            <person name="Zhou H."/>
            <person name="Xiong C."/>
            <person name="Li S."/>
            <person name="Yu J."/>
            <person name="Hong S."/>
            <person name="Yu X."/>
            <person name="Zou P."/>
            <person name="Chen C."/>
            <person name="Chang X."/>
            <person name="Wang W."/>
            <person name="Lv Y."/>
            <person name="Sun Y."/>
            <person name="Ma L."/>
            <person name="Shen B."/>
            <person name="Zhu C."/>
        </authorList>
    </citation>
    <scope>NUCLEOTIDE SEQUENCE [LARGE SCALE GENOMIC DNA]</scope>
</reference>
<protein>
    <submittedName>
        <fullName evidence="2 3">Myosin i myo5</fullName>
    </submittedName>
</protein>
<evidence type="ECO:0000313" key="2">
    <source>
        <dbReference type="EMBL" id="KFB41715.1"/>
    </source>
</evidence>
<name>A0A084VUS1_ANOSI</name>
<reference evidence="3" key="2">
    <citation type="submission" date="2020-05" db="UniProtKB">
        <authorList>
            <consortium name="EnsemblMetazoa"/>
        </authorList>
    </citation>
    <scope>IDENTIFICATION</scope>
</reference>
<dbReference type="VEuPathDB" id="VectorBase:ASIC009376"/>
<dbReference type="Proteomes" id="UP000030765">
    <property type="component" value="Unassembled WGS sequence"/>
</dbReference>
<feature type="region of interest" description="Disordered" evidence="1">
    <location>
        <begin position="1"/>
        <end position="34"/>
    </location>
</feature>
<evidence type="ECO:0000313" key="4">
    <source>
        <dbReference type="Proteomes" id="UP000030765"/>
    </source>
</evidence>
<dbReference type="EMBL" id="KE525142">
    <property type="protein sequence ID" value="KFB41715.1"/>
    <property type="molecule type" value="Genomic_DNA"/>
</dbReference>
<dbReference type="EnsemblMetazoa" id="ASIC009376-RA">
    <property type="protein sequence ID" value="ASIC009376-PA"/>
    <property type="gene ID" value="ASIC009376"/>
</dbReference>
<proteinExistence type="predicted"/>
<dbReference type="AlphaFoldDB" id="A0A084VUS1"/>
<gene>
    <name evidence="2" type="ORF">ZHAS_00009376</name>
</gene>
<keyword evidence="4" id="KW-1185">Reference proteome</keyword>
<evidence type="ECO:0000256" key="1">
    <source>
        <dbReference type="SAM" id="MobiDB-lite"/>
    </source>
</evidence>
<sequence>MLAEATRKTTPPHPPFTSPVAKKKPVPCGSSGASFQQGLGFDSISAPQPEKLHGFMLADECMILLARKTDPPDESDPDGAHHHRRHRHPHLLFEMFSIVGQK</sequence>
<feature type="region of interest" description="Disordered" evidence="1">
    <location>
        <begin position="68"/>
        <end position="87"/>
    </location>
</feature>
<accession>A0A084VUS1</accession>
<organism evidence="2">
    <name type="scientific">Anopheles sinensis</name>
    <name type="common">Mosquito</name>
    <dbReference type="NCBI Taxonomy" id="74873"/>
    <lineage>
        <taxon>Eukaryota</taxon>
        <taxon>Metazoa</taxon>
        <taxon>Ecdysozoa</taxon>
        <taxon>Arthropoda</taxon>
        <taxon>Hexapoda</taxon>
        <taxon>Insecta</taxon>
        <taxon>Pterygota</taxon>
        <taxon>Neoptera</taxon>
        <taxon>Endopterygota</taxon>
        <taxon>Diptera</taxon>
        <taxon>Nematocera</taxon>
        <taxon>Culicoidea</taxon>
        <taxon>Culicidae</taxon>
        <taxon>Anophelinae</taxon>
        <taxon>Anopheles</taxon>
    </lineage>
</organism>